<proteinExistence type="predicted"/>
<dbReference type="AlphaFoldDB" id="A0A095CEN7"/>
<dbReference type="EMBL" id="KL251786">
    <property type="protein sequence ID" value="KGB41248.1"/>
    <property type="molecule type" value="Genomic_DNA"/>
</dbReference>
<gene>
    <name evidence="1" type="ORF">MS3_09753</name>
</gene>
<name>A0A095CEN7_SCHHA</name>
<sequence>KNVSRSQNGTNLFHGSNNNSTVCGSVINPKTRLFQRRWSFRREKIISPVTVKTDERRRPPLGCAAGVGLSKTRSNFITENSLKCLLGSIKQHGSGGNIIHHNNNNKNLISLNPDTLPNSSFTRTILDPETAMQRKRQRTLEAKLMQMLHHDNIESDYNRKLKYQCNTIRQIINNSNGDKISDSFTNLPNNYNLLYKNRSAPTNERQFPLYIDASACTSNNNVYDEPSIPEYSLCNESFLSASKPEKSGMGKLSPHTTFYQYHHKTNITNHGKFEQNALLTTPCHRPTEQSNSFDDRLTVSEFNEIIWI</sequence>
<evidence type="ECO:0000313" key="1">
    <source>
        <dbReference type="EMBL" id="KGB41248.1"/>
    </source>
</evidence>
<organism evidence="1">
    <name type="scientific">Schistosoma haematobium</name>
    <name type="common">Blood fluke</name>
    <dbReference type="NCBI Taxonomy" id="6185"/>
    <lineage>
        <taxon>Eukaryota</taxon>
        <taxon>Metazoa</taxon>
        <taxon>Spiralia</taxon>
        <taxon>Lophotrochozoa</taxon>
        <taxon>Platyhelminthes</taxon>
        <taxon>Trematoda</taxon>
        <taxon>Digenea</taxon>
        <taxon>Strigeidida</taxon>
        <taxon>Schistosomatoidea</taxon>
        <taxon>Schistosomatidae</taxon>
        <taxon>Schistosoma</taxon>
    </lineage>
</organism>
<accession>A0A095CEN7</accession>
<reference evidence="1" key="1">
    <citation type="journal article" date="2012" name="Nat. Genet.">
        <title>Whole-genome sequence of Schistosoma haematobium.</title>
        <authorList>
            <person name="Young N.D."/>
            <person name="Jex A.R."/>
            <person name="Li B."/>
            <person name="Liu S."/>
            <person name="Yang L."/>
            <person name="Xiong Z."/>
            <person name="Li Y."/>
            <person name="Cantacessi C."/>
            <person name="Hall R.S."/>
            <person name="Xu X."/>
            <person name="Chen F."/>
            <person name="Wu X."/>
            <person name="Zerlotini A."/>
            <person name="Oliveira G."/>
            <person name="Hofmann A."/>
            <person name="Zhang G."/>
            <person name="Fang X."/>
            <person name="Kang Y."/>
            <person name="Campbell B.E."/>
            <person name="Loukas A."/>
            <person name="Ranganathan S."/>
            <person name="Rollinson D."/>
            <person name="Rinaldi G."/>
            <person name="Brindley P.J."/>
            <person name="Yang H."/>
            <person name="Wang J."/>
            <person name="Wang J."/>
            <person name="Gasser R.B."/>
        </authorList>
    </citation>
    <scope>NUCLEOTIDE SEQUENCE [LARGE SCALE GENOMIC DNA]</scope>
</reference>
<dbReference type="STRING" id="6185.A0A095CEN7"/>
<feature type="non-terminal residue" evidence="1">
    <location>
        <position position="1"/>
    </location>
</feature>
<protein>
    <submittedName>
        <fullName evidence="1">Uncharacterized protein</fullName>
    </submittedName>
</protein>